<dbReference type="NCBIfam" id="TIGR00112">
    <property type="entry name" value="proC"/>
    <property type="match status" value="1"/>
</dbReference>
<dbReference type="InterPro" id="IPR028939">
    <property type="entry name" value="P5C_Rdtase_cat_N"/>
</dbReference>
<evidence type="ECO:0000259" key="16">
    <source>
        <dbReference type="Pfam" id="PF14748"/>
    </source>
</evidence>
<dbReference type="Pfam" id="PF03807">
    <property type="entry name" value="F420_oxidored"/>
    <property type="match status" value="1"/>
</dbReference>
<feature type="domain" description="Pyrroline-5-carboxylate reductase catalytic N-terminal" evidence="15">
    <location>
        <begin position="14"/>
        <end position="114"/>
    </location>
</feature>
<evidence type="ECO:0000256" key="6">
    <source>
        <dbReference type="ARBA" id="ARBA00022490"/>
    </source>
</evidence>
<dbReference type="GO" id="GO:0055129">
    <property type="term" value="P:L-proline biosynthetic process"/>
    <property type="evidence" value="ECO:0007669"/>
    <property type="project" value="UniProtKB-UniPathway"/>
</dbReference>
<dbReference type="FunFam" id="1.10.3730.10:FF:000001">
    <property type="entry name" value="Pyrroline-5-carboxylate reductase"/>
    <property type="match status" value="1"/>
</dbReference>
<comment type="pathway">
    <text evidence="2 14">Amino-acid biosynthesis; L-proline biosynthesis; L-proline from L-glutamate 5-semialdehyde: step 1/1.</text>
</comment>
<evidence type="ECO:0000256" key="10">
    <source>
        <dbReference type="ARBA" id="ARBA00023002"/>
    </source>
</evidence>
<evidence type="ECO:0000256" key="1">
    <source>
        <dbReference type="ARBA" id="ARBA00004496"/>
    </source>
</evidence>
<feature type="domain" description="Pyrroline-5-carboxylate reductase dimerisation" evidence="16">
    <location>
        <begin position="183"/>
        <end position="287"/>
    </location>
</feature>
<evidence type="ECO:0000313" key="17">
    <source>
        <dbReference type="EMBL" id="JAV25360.1"/>
    </source>
</evidence>
<dbReference type="HAMAP" id="MF_01925">
    <property type="entry name" value="P5C_reductase"/>
    <property type="match status" value="1"/>
</dbReference>
<keyword evidence="10 14" id="KW-0560">Oxidoreductase</keyword>
<evidence type="ECO:0000256" key="3">
    <source>
        <dbReference type="ARBA" id="ARBA00005525"/>
    </source>
</evidence>
<dbReference type="PIRSF" id="PIRSF000193">
    <property type="entry name" value="Pyrrol-5-carb_rd"/>
    <property type="match status" value="1"/>
</dbReference>
<comment type="catalytic activity">
    <reaction evidence="11">
        <text>L-proline + NAD(+) = (S)-1-pyrroline-5-carboxylate + NADH + 2 H(+)</text>
        <dbReference type="Rhea" id="RHEA:14105"/>
        <dbReference type="ChEBI" id="CHEBI:15378"/>
        <dbReference type="ChEBI" id="CHEBI:17388"/>
        <dbReference type="ChEBI" id="CHEBI:57540"/>
        <dbReference type="ChEBI" id="CHEBI:57945"/>
        <dbReference type="ChEBI" id="CHEBI:60039"/>
        <dbReference type="EC" id="1.5.1.2"/>
    </reaction>
</comment>
<sequence>MSSGTGSRDLSALTVGFIGAGNMAFAIGSGLIKQGVLKANQVIVSATNLENLRKRWNPVGVTNTTTDNSEVIRKASIIFLCVKPHILPAFRKSIEGKLGGVDCREKVLVSVLAGVKLDRLKAEFASLGINHVRTMPNTPMQVGAGCTIYSEGFEPNCPTAVRDRYEDIKFMLNQLGLAYEVREDQINGITGLTGCGPAYVYQIIEALADGAVKQGAARDQAIRMAAQTVMGAAKTVLETGKHPAVLKDEVCSPGGATIHGVHELEKGGLRATLMNAVEKSANRAKELQ</sequence>
<organism evidence="17">
    <name type="scientific">Culex tarsalis</name>
    <name type="common">Encephalitis mosquito</name>
    <dbReference type="NCBI Taxonomy" id="7177"/>
    <lineage>
        <taxon>Eukaryota</taxon>
        <taxon>Metazoa</taxon>
        <taxon>Ecdysozoa</taxon>
        <taxon>Arthropoda</taxon>
        <taxon>Hexapoda</taxon>
        <taxon>Insecta</taxon>
        <taxon>Pterygota</taxon>
        <taxon>Neoptera</taxon>
        <taxon>Endopterygota</taxon>
        <taxon>Diptera</taxon>
        <taxon>Nematocera</taxon>
        <taxon>Culicoidea</taxon>
        <taxon>Culicidae</taxon>
        <taxon>Culicinae</taxon>
        <taxon>Culicini</taxon>
        <taxon>Culex</taxon>
        <taxon>Culex</taxon>
    </lineage>
</organism>
<keyword evidence="8 14" id="KW-0641">Proline biosynthesis</keyword>
<dbReference type="InterPro" id="IPR008927">
    <property type="entry name" value="6-PGluconate_DH-like_C_sf"/>
</dbReference>
<dbReference type="SUPFAM" id="SSF51735">
    <property type="entry name" value="NAD(P)-binding Rossmann-fold domains"/>
    <property type="match status" value="1"/>
</dbReference>
<dbReference type="EMBL" id="GFDL01009685">
    <property type="protein sequence ID" value="JAV25360.1"/>
    <property type="molecule type" value="Transcribed_RNA"/>
</dbReference>
<dbReference type="EC" id="1.5.1.2" evidence="4 14"/>
<name>A0A1Q3FCU0_CULTA</name>
<evidence type="ECO:0000256" key="9">
    <source>
        <dbReference type="ARBA" id="ARBA00022857"/>
    </source>
</evidence>
<dbReference type="GO" id="GO:0005737">
    <property type="term" value="C:cytoplasm"/>
    <property type="evidence" value="ECO:0007669"/>
    <property type="project" value="UniProtKB-SubCell"/>
</dbReference>
<dbReference type="PANTHER" id="PTHR11645:SF69">
    <property type="entry name" value="PYRROLINE-5-CARBOXYLATE REDUCTASE"/>
    <property type="match status" value="1"/>
</dbReference>
<dbReference type="PROSITE" id="PS00521">
    <property type="entry name" value="P5CR"/>
    <property type="match status" value="1"/>
</dbReference>
<dbReference type="InterPro" id="IPR029036">
    <property type="entry name" value="P5CR_dimer"/>
</dbReference>
<proteinExistence type="inferred from homology"/>
<comment type="subcellular location">
    <subcellularLocation>
        <location evidence="1">Cytoplasm</location>
    </subcellularLocation>
</comment>
<dbReference type="InterPro" id="IPR036291">
    <property type="entry name" value="NAD(P)-bd_dom_sf"/>
</dbReference>
<keyword evidence="6" id="KW-0963">Cytoplasm</keyword>
<evidence type="ECO:0000256" key="7">
    <source>
        <dbReference type="ARBA" id="ARBA00022605"/>
    </source>
</evidence>
<evidence type="ECO:0000256" key="5">
    <source>
        <dbReference type="ARBA" id="ARBA00021413"/>
    </source>
</evidence>
<protein>
    <recommendedName>
        <fullName evidence="5 14">Pyrroline-5-carboxylate reductase</fullName>
        <ecNumber evidence="4 14">1.5.1.2</ecNumber>
    </recommendedName>
</protein>
<keyword evidence="9 13" id="KW-0521">NADP</keyword>
<dbReference type="InterPro" id="IPR000304">
    <property type="entry name" value="Pyrroline-COOH_reductase"/>
</dbReference>
<dbReference type="SUPFAM" id="SSF48179">
    <property type="entry name" value="6-phosphogluconate dehydrogenase C-terminal domain-like"/>
    <property type="match status" value="1"/>
</dbReference>
<feature type="binding site" evidence="13">
    <location>
        <begin position="18"/>
        <end position="23"/>
    </location>
    <ligand>
        <name>NADP(+)</name>
        <dbReference type="ChEBI" id="CHEBI:58349"/>
    </ligand>
</feature>
<evidence type="ECO:0000259" key="15">
    <source>
        <dbReference type="Pfam" id="PF03807"/>
    </source>
</evidence>
<dbReference type="PANTHER" id="PTHR11645">
    <property type="entry name" value="PYRROLINE-5-CARBOXYLATE REDUCTASE"/>
    <property type="match status" value="1"/>
</dbReference>
<evidence type="ECO:0000256" key="13">
    <source>
        <dbReference type="PIRSR" id="PIRSR000193-1"/>
    </source>
</evidence>
<dbReference type="UniPathway" id="UPA00098">
    <property type="reaction ID" value="UER00361"/>
</dbReference>
<dbReference type="AlphaFoldDB" id="A0A1Q3FCU0"/>
<evidence type="ECO:0000256" key="8">
    <source>
        <dbReference type="ARBA" id="ARBA00022650"/>
    </source>
</evidence>
<feature type="binding site" evidence="13">
    <location>
        <position position="68"/>
    </location>
    <ligand>
        <name>NADPH</name>
        <dbReference type="ChEBI" id="CHEBI:57783"/>
    </ligand>
</feature>
<dbReference type="Gene3D" id="1.10.3730.10">
    <property type="entry name" value="ProC C-terminal domain-like"/>
    <property type="match status" value="1"/>
</dbReference>
<reference evidence="17" key="1">
    <citation type="submission" date="2017-01" db="EMBL/GenBank/DDBJ databases">
        <title>A deep insight into the sialotranscriptome of adult male and female Cluex tarsalis mosquitoes.</title>
        <authorList>
            <person name="Ribeiro J.M."/>
            <person name="Moreira F."/>
            <person name="Bernard K.A."/>
            <person name="Calvo E."/>
        </authorList>
    </citation>
    <scope>NUCLEOTIDE SEQUENCE</scope>
    <source>
        <strain evidence="17">Kern County</strain>
        <tissue evidence="17">Salivary glands</tissue>
    </source>
</reference>
<comment type="similarity">
    <text evidence="3 14">Belongs to the pyrroline-5-carboxylate reductase family.</text>
</comment>
<comment type="catalytic activity">
    <reaction evidence="12 14">
        <text>L-proline + NADP(+) = (S)-1-pyrroline-5-carboxylate + NADPH + 2 H(+)</text>
        <dbReference type="Rhea" id="RHEA:14109"/>
        <dbReference type="ChEBI" id="CHEBI:15378"/>
        <dbReference type="ChEBI" id="CHEBI:17388"/>
        <dbReference type="ChEBI" id="CHEBI:57783"/>
        <dbReference type="ChEBI" id="CHEBI:58349"/>
        <dbReference type="ChEBI" id="CHEBI:60039"/>
        <dbReference type="EC" id="1.5.1.2"/>
    </reaction>
</comment>
<dbReference type="Gene3D" id="3.40.50.720">
    <property type="entry name" value="NAD(P)-binding Rossmann-like Domain"/>
    <property type="match status" value="1"/>
</dbReference>
<evidence type="ECO:0000256" key="14">
    <source>
        <dbReference type="RuleBase" id="RU003903"/>
    </source>
</evidence>
<dbReference type="InterPro" id="IPR053790">
    <property type="entry name" value="P5CR-like_CS"/>
</dbReference>
<dbReference type="FunFam" id="3.40.50.720:FF:000190">
    <property type="entry name" value="Pyrroline-5-carboxylate reductase"/>
    <property type="match status" value="1"/>
</dbReference>
<keyword evidence="7 14" id="KW-0028">Amino-acid biosynthesis</keyword>
<accession>A0A1Q3FCU0</accession>
<evidence type="ECO:0000256" key="4">
    <source>
        <dbReference type="ARBA" id="ARBA00012855"/>
    </source>
</evidence>
<dbReference type="Pfam" id="PF14748">
    <property type="entry name" value="P5CR_dimer"/>
    <property type="match status" value="1"/>
</dbReference>
<evidence type="ECO:0000256" key="2">
    <source>
        <dbReference type="ARBA" id="ARBA00005205"/>
    </source>
</evidence>
<dbReference type="GO" id="GO:0004735">
    <property type="term" value="F:pyrroline-5-carboxylate reductase activity"/>
    <property type="evidence" value="ECO:0007669"/>
    <property type="project" value="UniProtKB-EC"/>
</dbReference>
<evidence type="ECO:0000256" key="11">
    <source>
        <dbReference type="ARBA" id="ARBA00050547"/>
    </source>
</evidence>
<evidence type="ECO:0000256" key="12">
    <source>
        <dbReference type="ARBA" id="ARBA00052690"/>
    </source>
</evidence>